<dbReference type="AlphaFoldDB" id="A0AAD8J9G1"/>
<reference evidence="2" key="2">
    <citation type="submission" date="2023-05" db="EMBL/GenBank/DDBJ databases">
        <authorList>
            <person name="Schelkunov M.I."/>
        </authorList>
    </citation>
    <scope>NUCLEOTIDE SEQUENCE</scope>
    <source>
        <strain evidence="2">Hsosn_3</strain>
        <tissue evidence="2">Leaf</tissue>
    </source>
</reference>
<organism evidence="2 3">
    <name type="scientific">Heracleum sosnowskyi</name>
    <dbReference type="NCBI Taxonomy" id="360622"/>
    <lineage>
        <taxon>Eukaryota</taxon>
        <taxon>Viridiplantae</taxon>
        <taxon>Streptophyta</taxon>
        <taxon>Embryophyta</taxon>
        <taxon>Tracheophyta</taxon>
        <taxon>Spermatophyta</taxon>
        <taxon>Magnoliopsida</taxon>
        <taxon>eudicotyledons</taxon>
        <taxon>Gunneridae</taxon>
        <taxon>Pentapetalae</taxon>
        <taxon>asterids</taxon>
        <taxon>campanulids</taxon>
        <taxon>Apiales</taxon>
        <taxon>Apiaceae</taxon>
        <taxon>Apioideae</taxon>
        <taxon>apioid superclade</taxon>
        <taxon>Tordylieae</taxon>
        <taxon>Tordyliinae</taxon>
        <taxon>Heracleum</taxon>
    </lineage>
</organism>
<sequence>MKLRFLHVTLGDTQGSVSNQLSDLKMGKNPIPSASQDSPNVSDPYPVSSRRPLQDELDSILEQEHGKPIQLSSLLNAFETYGLTGLEKSSQLHGFKTELWVSSAWFMIAISVGIEGKCSVYLIDADEDPLNAPSASFIEHLMFFSYHGLTPFESVLVQFENFFSEIVLMDGNLIKAFEEFQCICLIDVLYDLDFRLPRFNYMENLRSSIVTGCEILFNCWIDFMFLSSIEIVEVGVKIIDMPCTLLEGLCRLASALLSIFAIVGVKTDCQSLLRIRIGIILDCALCSQNALVCKHEQLFGDTSFLDPELSDQKLLEDIFSVQLIVVEKVRKTKKGFRGAAIQSTGQVLQRS</sequence>
<comment type="caution">
    <text evidence="2">The sequence shown here is derived from an EMBL/GenBank/DDBJ whole genome shotgun (WGS) entry which is preliminary data.</text>
</comment>
<evidence type="ECO:0000256" key="1">
    <source>
        <dbReference type="SAM" id="MobiDB-lite"/>
    </source>
</evidence>
<keyword evidence="3" id="KW-1185">Reference proteome</keyword>
<proteinExistence type="predicted"/>
<feature type="compositionally biased region" description="Polar residues" evidence="1">
    <location>
        <begin position="32"/>
        <end position="41"/>
    </location>
</feature>
<evidence type="ECO:0000313" key="2">
    <source>
        <dbReference type="EMBL" id="KAK1398576.1"/>
    </source>
</evidence>
<evidence type="ECO:0000313" key="3">
    <source>
        <dbReference type="Proteomes" id="UP001237642"/>
    </source>
</evidence>
<dbReference type="Proteomes" id="UP001237642">
    <property type="component" value="Unassembled WGS sequence"/>
</dbReference>
<accession>A0AAD8J9G1</accession>
<gene>
    <name evidence="2" type="ORF">POM88_008439</name>
</gene>
<name>A0AAD8J9G1_9APIA</name>
<reference evidence="2" key="1">
    <citation type="submission" date="2023-02" db="EMBL/GenBank/DDBJ databases">
        <title>Genome of toxic invasive species Heracleum sosnowskyi carries increased number of genes despite the absence of recent whole-genome duplications.</title>
        <authorList>
            <person name="Schelkunov M."/>
            <person name="Shtratnikova V."/>
            <person name="Makarenko M."/>
            <person name="Klepikova A."/>
            <person name="Omelchenko D."/>
            <person name="Novikova G."/>
            <person name="Obukhova E."/>
            <person name="Bogdanov V."/>
            <person name="Penin A."/>
            <person name="Logacheva M."/>
        </authorList>
    </citation>
    <scope>NUCLEOTIDE SEQUENCE</scope>
    <source>
        <strain evidence="2">Hsosn_3</strain>
        <tissue evidence="2">Leaf</tissue>
    </source>
</reference>
<dbReference type="EMBL" id="JAUIZM010000002">
    <property type="protein sequence ID" value="KAK1398576.1"/>
    <property type="molecule type" value="Genomic_DNA"/>
</dbReference>
<feature type="region of interest" description="Disordered" evidence="1">
    <location>
        <begin position="19"/>
        <end position="51"/>
    </location>
</feature>
<protein>
    <submittedName>
        <fullName evidence="2">Uncharacterized protein</fullName>
    </submittedName>
</protein>